<dbReference type="EMBL" id="CP003732">
    <property type="protein sequence ID" value="AFV10574.1"/>
    <property type="molecule type" value="Genomic_DNA"/>
</dbReference>
<keyword evidence="4" id="KW-0326">Glycosidase</keyword>
<dbReference type="EC" id="3.2.1.41" evidence="4"/>
<dbReference type="InterPro" id="IPR027954">
    <property type="entry name" value="Transcobalamin-like_C"/>
</dbReference>
<evidence type="ECO:0000313" key="5">
    <source>
        <dbReference type="Proteomes" id="UP000000467"/>
    </source>
</evidence>
<dbReference type="Gene3D" id="2.170.130.30">
    <property type="match status" value="1"/>
</dbReference>
<sequence>MSTRRKGFRVLALLLIAVMSFSFAALPPAVPFAHAGSSDLSGLADRAANYLYNEFVREGAKNGDSSVGSYAVWTLTQAGVDVSAWLHDGTSLKDAVIEIITQDIADPEVSVKVLAQDLLAAQALERQDLAEELLEVLKNREQSTGGFDYNVYSDMPAYDLLGRSGKLDAMNTDYARNYILSTQNKVYASIPEAVYESVYGSWGMSWDGVFYPDFITTAQAIRALSYLDPLKEDPEIRAAVDLGLQWLKKQQKEDGSFAVSDWEDPLINTVEMVATLEVLEIDPSSLTSNTGKSPVDYLIGNALNPDGSFGTSKNAMDATWALWGYWLLGGRVQNQLFMEPTSASLSVGEKVYFKSMLNGSDVTQDAVWTVGEQSIASVAYGLVTGLKAGTTVVSAAYGGLTGSAVLTVKSPVPPGGTSTYTVEIAVVGMDGELLYGPGPVTISAGSRWGMTALGALDATDLPYSMSDQWPDFIESIAGQAGSGMAGWCYVVNGNIPSVAAAKYDVRDGDRIIWYYSKDINEPPPKWDDLVKRAASGTVSPSAAVEEIADLLTDLEKSKLTPGEVITGIGDLLDQLGAAEATEELKSKLAEAVNALSLRLAKIPDEALSVRTDGATAKVEVDGDAIKNQVSAVKSAVTLAEKLEQIGVNEVGNLALEQIVVKLPTELASQKGFTVELPAEAGEELVSANLGLAVEGPEVSLSLPPEVLKKACDTAPNLAGLELAVARREPSKLNPFKGASVVGNVAFDLEANTITAEGKKESLKGSFSKKVTVTLSLEGIDLGGIDRGRLAVYRQKGDGSWEFVGGSLSADEKSYSFETDHLSVYSLMEFQNPFKDVTSHWARETIELMAMRLIARGISEDSFAPDQKLSRAQFAAFLVRALDVEEETPQVRTFSDVPPDHWGYRAIEAAFREGLVAGTGAGRFEPERAIKREEMAVILAAVLKRNGIATALTDTQRDEVLKGYGDSDRISEWAKEGLAVCVSKGIIKGRAEAALAPLGSATRAEAVVVLENLLRLLGKL</sequence>
<name>K4LR48_THEPS</name>
<dbReference type="Proteomes" id="UP000000467">
    <property type="component" value="Chromosome"/>
</dbReference>
<evidence type="ECO:0000313" key="4">
    <source>
        <dbReference type="EMBL" id="AFV10574.1"/>
    </source>
</evidence>
<dbReference type="InterPro" id="IPR051465">
    <property type="entry name" value="Cell_Envelope_Struct_Comp"/>
</dbReference>
<dbReference type="EC" id="3.2.1.1" evidence="4"/>
<dbReference type="AlphaFoldDB" id="K4LR48"/>
<evidence type="ECO:0000256" key="2">
    <source>
        <dbReference type="SAM" id="SignalP"/>
    </source>
</evidence>
<dbReference type="KEGG" id="tpz:Tph_c03270"/>
<dbReference type="Pfam" id="PF14478">
    <property type="entry name" value="DUF4430"/>
    <property type="match status" value="1"/>
</dbReference>
<protein>
    <submittedName>
        <fullName evidence="4">Amylopullulanase AmyB</fullName>
        <ecNumber evidence="4">3.2.1.1</ecNumber>
        <ecNumber evidence="4">3.2.1.41</ecNumber>
    </submittedName>
</protein>
<feature type="domain" description="SLH" evidence="3">
    <location>
        <begin position="889"/>
        <end position="952"/>
    </location>
</feature>
<dbReference type="GO" id="GO:0004556">
    <property type="term" value="F:alpha-amylase activity"/>
    <property type="evidence" value="ECO:0007669"/>
    <property type="project" value="UniProtKB-EC"/>
</dbReference>
<feature type="domain" description="SLH" evidence="3">
    <location>
        <begin position="960"/>
        <end position="1019"/>
    </location>
</feature>
<dbReference type="InterPro" id="IPR001119">
    <property type="entry name" value="SLH_dom"/>
</dbReference>
<dbReference type="eggNOG" id="COG1657">
    <property type="taxonomic scope" value="Bacteria"/>
</dbReference>
<dbReference type="SUPFAM" id="SSF49373">
    <property type="entry name" value="Invasin/intimin cell-adhesion fragments"/>
    <property type="match status" value="1"/>
</dbReference>
<feature type="signal peptide" evidence="2">
    <location>
        <begin position="1"/>
        <end position="24"/>
    </location>
</feature>
<keyword evidence="4" id="KW-0378">Hydrolase</keyword>
<dbReference type="SMART" id="SM00635">
    <property type="entry name" value="BID_2"/>
    <property type="match status" value="1"/>
</dbReference>
<keyword evidence="1" id="KW-0677">Repeat</keyword>
<dbReference type="InterPro" id="IPR008964">
    <property type="entry name" value="Invasin/intimin_cell_adhesion"/>
</dbReference>
<evidence type="ECO:0000259" key="3">
    <source>
        <dbReference type="PROSITE" id="PS51272"/>
    </source>
</evidence>
<gene>
    <name evidence="4" type="primary">amyB2</name>
    <name evidence="4" type="ordered locus">Tph_c03270</name>
</gene>
<evidence type="ECO:0000256" key="1">
    <source>
        <dbReference type="ARBA" id="ARBA00022737"/>
    </source>
</evidence>
<feature type="chain" id="PRO_5003880544" evidence="2">
    <location>
        <begin position="25"/>
        <end position="1019"/>
    </location>
</feature>
<dbReference type="Pfam" id="PF00395">
    <property type="entry name" value="SLH"/>
    <property type="match status" value="3"/>
</dbReference>
<keyword evidence="5" id="KW-1185">Reference proteome</keyword>
<feature type="domain" description="SLH" evidence="3">
    <location>
        <begin position="828"/>
        <end position="888"/>
    </location>
</feature>
<dbReference type="InterPro" id="IPR003343">
    <property type="entry name" value="Big_2"/>
</dbReference>
<dbReference type="PROSITE" id="PS51272">
    <property type="entry name" value="SLH"/>
    <property type="match status" value="3"/>
</dbReference>
<dbReference type="CDD" id="cd00688">
    <property type="entry name" value="ISOPREN_C2_like"/>
    <property type="match status" value="1"/>
</dbReference>
<reference evidence="4 5" key="1">
    <citation type="journal article" date="2012" name="BMC Genomics">
        <title>Genome-guided analysis of physiological and morphological traits of the fermentative acetate oxidizer Thermacetogenium phaeum.</title>
        <authorList>
            <person name="Oehler D."/>
            <person name="Poehlein A."/>
            <person name="Leimbach A."/>
            <person name="Muller N."/>
            <person name="Daniel R."/>
            <person name="Gottschalk G."/>
            <person name="Schink B."/>
        </authorList>
    </citation>
    <scope>NUCLEOTIDE SEQUENCE [LARGE SCALE GENOMIC DNA]</scope>
    <source>
        <strain evidence="5">ATCC BAA-254 / DSM 26808 / PB</strain>
    </source>
</reference>
<dbReference type="Gene3D" id="2.60.40.1080">
    <property type="match status" value="1"/>
</dbReference>
<dbReference type="STRING" id="1089553.Tph_c03270"/>
<dbReference type="OrthoDB" id="1947068at2"/>
<dbReference type="SUPFAM" id="SSF81853">
    <property type="entry name" value="Family 10 polysaccharide lyase"/>
    <property type="match status" value="1"/>
</dbReference>
<keyword evidence="2" id="KW-0732">Signal</keyword>
<dbReference type="PANTHER" id="PTHR43308">
    <property type="entry name" value="OUTER MEMBRANE PROTEIN ALPHA-RELATED"/>
    <property type="match status" value="1"/>
</dbReference>
<dbReference type="GO" id="GO:0051060">
    <property type="term" value="F:pullulanase activity"/>
    <property type="evidence" value="ECO:0007669"/>
    <property type="project" value="UniProtKB-EC"/>
</dbReference>
<dbReference type="RefSeq" id="WP_015049493.1">
    <property type="nucleotide sequence ID" value="NC_018870.1"/>
</dbReference>
<organism evidence="4 5">
    <name type="scientific">Thermacetogenium phaeum (strain ATCC BAA-254 / DSM 26808 / PB)</name>
    <dbReference type="NCBI Taxonomy" id="1089553"/>
    <lineage>
        <taxon>Bacteria</taxon>
        <taxon>Bacillati</taxon>
        <taxon>Bacillota</taxon>
        <taxon>Clostridia</taxon>
        <taxon>Thermoanaerobacterales</taxon>
        <taxon>Thermoanaerobacteraceae</taxon>
        <taxon>Thermacetogenium</taxon>
    </lineage>
</organism>
<dbReference type="Gene3D" id="1.50.10.20">
    <property type="match status" value="1"/>
</dbReference>
<accession>K4LR48</accession>
<dbReference type="HOGENOM" id="CLU_008214_0_0_9"/>
<proteinExistence type="predicted"/>